<dbReference type="Pfam" id="PF08245">
    <property type="entry name" value="Mur_ligase_M"/>
    <property type="match status" value="1"/>
</dbReference>
<evidence type="ECO:0000256" key="1">
    <source>
        <dbReference type="ARBA" id="ARBA00022598"/>
    </source>
</evidence>
<proteinExistence type="predicted"/>
<dbReference type="PANTHER" id="PTHR43024">
    <property type="entry name" value="UDP-N-ACETYLMURAMOYL-TRIPEPTIDE--D-ALANYL-D-ALANINE LIGASE"/>
    <property type="match status" value="1"/>
</dbReference>
<keyword evidence="3" id="KW-0067">ATP-binding</keyword>
<name>A0A5J4PVX5_9ZZZZ</name>
<reference evidence="5" key="1">
    <citation type="submission" date="2019-03" db="EMBL/GenBank/DDBJ databases">
        <title>Single cell metagenomics reveals metabolic interactions within the superorganism composed of flagellate Streblomastix strix and complex community of Bacteroidetes bacteria on its surface.</title>
        <authorList>
            <person name="Treitli S.C."/>
            <person name="Kolisko M."/>
            <person name="Husnik F."/>
            <person name="Keeling P."/>
            <person name="Hampl V."/>
        </authorList>
    </citation>
    <scope>NUCLEOTIDE SEQUENCE</scope>
    <source>
        <strain evidence="5">STM</strain>
    </source>
</reference>
<dbReference type="PANTHER" id="PTHR43024:SF1">
    <property type="entry name" value="UDP-N-ACETYLMURAMOYL-TRIPEPTIDE--D-ALANYL-D-ALANINE LIGASE"/>
    <property type="match status" value="1"/>
</dbReference>
<evidence type="ECO:0000256" key="2">
    <source>
        <dbReference type="ARBA" id="ARBA00022741"/>
    </source>
</evidence>
<dbReference type="EMBL" id="SNRY01006231">
    <property type="protein sequence ID" value="KAA6313060.1"/>
    <property type="molecule type" value="Genomic_DNA"/>
</dbReference>
<sequence>MSTLSAFFIILVRLLPLFAKCWRERFILPKIYCMIAENITGSNGKTVVKEWLHQLLAPEGNIVRSPRSYNSQIGVPLSVWQLNENADLAIFEGGISQPGEMRALQSMIAPTIGILTGIGGAHQENFFSLQEKCMEKLSLFKDCEVIIYNGSNEMISDCMAKAVLSAREIAWSLTDRGQPLYIISIQKGENESTISYRYLGMDNVYRIPFIDEASIENSIHCLATCCYLMLPAEKITERMARLEPVALRLEVKEGKNNCILINDSYNSDLISLDISLYFLYRRSRDKPMKRTLILSDIVEMIYNGCPLSVRDHAISRADNTAFAIQSLIISLLPLYIIASQSLNRESFSIHFSCREKKFS</sequence>
<dbReference type="AlphaFoldDB" id="A0A5J4PVX5"/>
<dbReference type="InterPro" id="IPR013221">
    <property type="entry name" value="Mur_ligase_cen"/>
</dbReference>
<gene>
    <name evidence="5" type="ORF">EZS27_036109</name>
</gene>
<evidence type="ECO:0000313" key="5">
    <source>
        <dbReference type="EMBL" id="KAA6313060.1"/>
    </source>
</evidence>
<dbReference type="InterPro" id="IPR051046">
    <property type="entry name" value="MurCDEF_CellWall_CoF430Synth"/>
</dbReference>
<dbReference type="GO" id="GO:0005524">
    <property type="term" value="F:ATP binding"/>
    <property type="evidence" value="ECO:0007669"/>
    <property type="project" value="UniProtKB-KW"/>
</dbReference>
<evidence type="ECO:0000256" key="3">
    <source>
        <dbReference type="ARBA" id="ARBA00022840"/>
    </source>
</evidence>
<accession>A0A5J4PVX5</accession>
<dbReference type="InterPro" id="IPR036565">
    <property type="entry name" value="Mur-like_cat_sf"/>
</dbReference>
<dbReference type="SUPFAM" id="SSF53623">
    <property type="entry name" value="MurD-like peptide ligases, catalytic domain"/>
    <property type="match status" value="1"/>
</dbReference>
<evidence type="ECO:0000259" key="4">
    <source>
        <dbReference type="Pfam" id="PF08245"/>
    </source>
</evidence>
<keyword evidence="2" id="KW-0547">Nucleotide-binding</keyword>
<organism evidence="5">
    <name type="scientific">termite gut metagenome</name>
    <dbReference type="NCBI Taxonomy" id="433724"/>
    <lineage>
        <taxon>unclassified sequences</taxon>
        <taxon>metagenomes</taxon>
        <taxon>organismal metagenomes</taxon>
    </lineage>
</organism>
<dbReference type="InterPro" id="IPR036615">
    <property type="entry name" value="Mur_ligase_C_dom_sf"/>
</dbReference>
<protein>
    <submittedName>
        <fullName evidence="5">UDP-N-acetylmuramoyl-tripeptide--D-alanyl-D-alanine ligase</fullName>
        <ecNumber evidence="5">6.3.2.10</ecNumber>
    </submittedName>
</protein>
<keyword evidence="1 5" id="KW-0436">Ligase</keyword>
<dbReference type="Gene3D" id="3.40.1190.10">
    <property type="entry name" value="Mur-like, catalytic domain"/>
    <property type="match status" value="1"/>
</dbReference>
<feature type="domain" description="Mur ligase central" evidence="4">
    <location>
        <begin position="39"/>
        <end position="224"/>
    </location>
</feature>
<comment type="caution">
    <text evidence="5">The sequence shown here is derived from an EMBL/GenBank/DDBJ whole genome shotgun (WGS) entry which is preliminary data.</text>
</comment>
<dbReference type="GO" id="GO:0047480">
    <property type="term" value="F:UDP-N-acetylmuramoyl-tripeptide-D-alanyl-D-alanine ligase activity"/>
    <property type="evidence" value="ECO:0007669"/>
    <property type="project" value="UniProtKB-EC"/>
</dbReference>
<dbReference type="EC" id="6.3.2.10" evidence="5"/>
<dbReference type="Gene3D" id="3.90.190.20">
    <property type="entry name" value="Mur ligase, C-terminal domain"/>
    <property type="match status" value="1"/>
</dbReference>